<evidence type="ECO:0000313" key="3">
    <source>
        <dbReference type="Proteomes" id="UP000076871"/>
    </source>
</evidence>
<sequence length="157" mass="17211">MRQYPMSRNNSDSSTAHTISTCPSRSINTSSPNLPLSGHQFHEMRSGGSSRSTSFASSLHPAKVTPAVKPCFLCSRDSIPHIHKVLSSPSKTPSCRSPSCVRAALRYPCIDIVFVCAGRTDAIPVDFTNASRALWRIRCERVPTGALDREERNPLRA</sequence>
<dbReference type="InParanoid" id="A0A165F0K0"/>
<reference evidence="2 3" key="1">
    <citation type="journal article" date="2016" name="Mol. Biol. Evol.">
        <title>Comparative Genomics of Early-Diverging Mushroom-Forming Fungi Provides Insights into the Origins of Lignocellulose Decay Capabilities.</title>
        <authorList>
            <person name="Nagy L.G."/>
            <person name="Riley R."/>
            <person name="Tritt A."/>
            <person name="Adam C."/>
            <person name="Daum C."/>
            <person name="Floudas D."/>
            <person name="Sun H."/>
            <person name="Yadav J.S."/>
            <person name="Pangilinan J."/>
            <person name="Larsson K.H."/>
            <person name="Matsuura K."/>
            <person name="Barry K."/>
            <person name="Labutti K."/>
            <person name="Kuo R."/>
            <person name="Ohm R.A."/>
            <person name="Bhattacharya S.S."/>
            <person name="Shirouzu T."/>
            <person name="Yoshinaga Y."/>
            <person name="Martin F.M."/>
            <person name="Grigoriev I.V."/>
            <person name="Hibbett D.S."/>
        </authorList>
    </citation>
    <scope>NUCLEOTIDE SEQUENCE [LARGE SCALE GENOMIC DNA]</scope>
    <source>
        <strain evidence="2 3">93-53</strain>
    </source>
</reference>
<evidence type="ECO:0000256" key="1">
    <source>
        <dbReference type="SAM" id="MobiDB-lite"/>
    </source>
</evidence>
<feature type="compositionally biased region" description="Polar residues" evidence="1">
    <location>
        <begin position="1"/>
        <end position="34"/>
    </location>
</feature>
<proteinExistence type="predicted"/>
<name>A0A165F0K0_9APHY</name>
<protein>
    <submittedName>
        <fullName evidence="2">Uncharacterized protein</fullName>
    </submittedName>
</protein>
<keyword evidence="3" id="KW-1185">Reference proteome</keyword>
<dbReference type="Proteomes" id="UP000076871">
    <property type="component" value="Unassembled WGS sequence"/>
</dbReference>
<organism evidence="2 3">
    <name type="scientific">Laetiporus sulphureus 93-53</name>
    <dbReference type="NCBI Taxonomy" id="1314785"/>
    <lineage>
        <taxon>Eukaryota</taxon>
        <taxon>Fungi</taxon>
        <taxon>Dikarya</taxon>
        <taxon>Basidiomycota</taxon>
        <taxon>Agaricomycotina</taxon>
        <taxon>Agaricomycetes</taxon>
        <taxon>Polyporales</taxon>
        <taxon>Laetiporus</taxon>
    </lineage>
</organism>
<evidence type="ECO:0000313" key="2">
    <source>
        <dbReference type="EMBL" id="KZT08108.1"/>
    </source>
</evidence>
<dbReference type="EMBL" id="KV427616">
    <property type="protein sequence ID" value="KZT08108.1"/>
    <property type="molecule type" value="Genomic_DNA"/>
</dbReference>
<gene>
    <name evidence="2" type="ORF">LAESUDRAFT_75777</name>
</gene>
<dbReference type="RefSeq" id="XP_040765848.1">
    <property type="nucleotide sequence ID" value="XM_040912357.1"/>
</dbReference>
<accession>A0A165F0K0</accession>
<feature type="region of interest" description="Disordered" evidence="1">
    <location>
        <begin position="1"/>
        <end position="55"/>
    </location>
</feature>
<dbReference type="AlphaFoldDB" id="A0A165F0K0"/>
<dbReference type="GeneID" id="63829385"/>
<feature type="compositionally biased region" description="Low complexity" evidence="1">
    <location>
        <begin position="46"/>
        <end position="55"/>
    </location>
</feature>